<keyword evidence="2" id="KW-0479">Metal-binding</keyword>
<dbReference type="GO" id="GO:0008270">
    <property type="term" value="F:zinc ion binding"/>
    <property type="evidence" value="ECO:0007669"/>
    <property type="project" value="InterPro"/>
</dbReference>
<reference evidence="6" key="1">
    <citation type="submission" date="2010-03" db="EMBL/GenBank/DDBJ databases">
        <title>The genome sequence of Ruminococcus sp. 18P13.</title>
        <authorList>
            <consortium name="metaHIT consortium -- http://www.metahit.eu/"/>
            <person name="Pajon A."/>
            <person name="Turner K."/>
            <person name="Parkhill J."/>
            <person name="Bernalier A."/>
        </authorList>
    </citation>
    <scope>NUCLEOTIDE SEQUENCE [LARGE SCALE GENOMIC DNA]</scope>
    <source>
        <strain evidence="6">Type strain: 18P13</strain>
    </source>
</reference>
<dbReference type="PROSITE" id="PS00903">
    <property type="entry name" value="CYT_DCMP_DEAMINASES_1"/>
    <property type="match status" value="1"/>
</dbReference>
<dbReference type="RefSeq" id="WP_015558620.1">
    <property type="nucleotide sequence ID" value="NC_021039.1"/>
</dbReference>
<name>D4LDL9_RUMC1</name>
<evidence type="ECO:0000313" key="6">
    <source>
        <dbReference type="EMBL" id="CBL17714.1"/>
    </source>
</evidence>
<evidence type="ECO:0000259" key="5">
    <source>
        <dbReference type="PROSITE" id="PS51747"/>
    </source>
</evidence>
<dbReference type="HOGENOM" id="CLU_097262_4_0_9"/>
<evidence type="ECO:0000313" key="7">
    <source>
        <dbReference type="Proteomes" id="UP000007054"/>
    </source>
</evidence>
<dbReference type="EMBL" id="FP929052">
    <property type="protein sequence ID" value="CBL17714.1"/>
    <property type="molecule type" value="Genomic_DNA"/>
</dbReference>
<dbReference type="GO" id="GO:0055086">
    <property type="term" value="P:nucleobase-containing small molecule metabolic process"/>
    <property type="evidence" value="ECO:0007669"/>
    <property type="project" value="UniProtKB-ARBA"/>
</dbReference>
<dbReference type="InterPro" id="IPR016193">
    <property type="entry name" value="Cytidine_deaminase-like"/>
</dbReference>
<dbReference type="PANTHER" id="PTHR11644">
    <property type="entry name" value="CYTIDINE DEAMINASE"/>
    <property type="match status" value="1"/>
</dbReference>
<accession>D4LDL9</accession>
<keyword evidence="7" id="KW-1185">Reference proteome</keyword>
<dbReference type="PATRIC" id="fig|213810.4.peg.1528"/>
<dbReference type="GO" id="GO:0005829">
    <property type="term" value="C:cytosol"/>
    <property type="evidence" value="ECO:0007669"/>
    <property type="project" value="TreeGrafter"/>
</dbReference>
<dbReference type="GO" id="GO:0072527">
    <property type="term" value="P:pyrimidine-containing compound metabolic process"/>
    <property type="evidence" value="ECO:0007669"/>
    <property type="project" value="UniProtKB-ARBA"/>
</dbReference>
<comment type="similarity">
    <text evidence="1">Belongs to the cytidine and deoxycytidylate deaminase family.</text>
</comment>
<dbReference type="CDD" id="cd01283">
    <property type="entry name" value="cytidine_deaminase"/>
    <property type="match status" value="1"/>
</dbReference>
<dbReference type="BioCyc" id="RCHA213810:RUM_RS07930-MONOMER"/>
<proteinExistence type="inferred from homology"/>
<evidence type="ECO:0000256" key="1">
    <source>
        <dbReference type="ARBA" id="ARBA00006576"/>
    </source>
</evidence>
<dbReference type="KEGG" id="rch:RUM_16290"/>
<dbReference type="GO" id="GO:0004126">
    <property type="term" value="F:cytidine deaminase activity"/>
    <property type="evidence" value="ECO:0007669"/>
    <property type="project" value="UniProtKB-ARBA"/>
</dbReference>
<dbReference type="InterPro" id="IPR016192">
    <property type="entry name" value="APOBEC/CMP_deaminase_Zn-bd"/>
</dbReference>
<feature type="domain" description="CMP/dCMP-type deaminase" evidence="5">
    <location>
        <begin position="4"/>
        <end position="130"/>
    </location>
</feature>
<dbReference type="GO" id="GO:0042802">
    <property type="term" value="F:identical protein binding"/>
    <property type="evidence" value="ECO:0007669"/>
    <property type="project" value="UniProtKB-ARBA"/>
</dbReference>
<sequence>MDQSWEELFQAAKAVQKGRSISKYVEAGGVAAAIRAKSGKIYTGVCIDTCSTLGICAERNAIFHMITEGEQEIDQVLAIMPDGRTGAPCGACRELMVQLMPDSYQEIRIMLDITKGKVVTLGELTPAWWI</sequence>
<dbReference type="InterPro" id="IPR002125">
    <property type="entry name" value="CMP_dCMP_dom"/>
</dbReference>
<dbReference type="AlphaFoldDB" id="D4LDL9"/>
<dbReference type="Gene3D" id="3.40.140.10">
    <property type="entry name" value="Cytidine Deaminase, domain 2"/>
    <property type="match status" value="1"/>
</dbReference>
<dbReference type="GeneID" id="83156342"/>
<evidence type="ECO:0000256" key="2">
    <source>
        <dbReference type="ARBA" id="ARBA00022723"/>
    </source>
</evidence>
<dbReference type="SUPFAM" id="SSF53927">
    <property type="entry name" value="Cytidine deaminase-like"/>
    <property type="match status" value="1"/>
</dbReference>
<evidence type="ECO:0000256" key="4">
    <source>
        <dbReference type="ARBA" id="ARBA00022833"/>
    </source>
</evidence>
<evidence type="ECO:0000256" key="3">
    <source>
        <dbReference type="ARBA" id="ARBA00022801"/>
    </source>
</evidence>
<dbReference type="STRING" id="213810.RUM_16290"/>
<keyword evidence="4" id="KW-0862">Zinc</keyword>
<gene>
    <name evidence="6" type="ordered locus">RUM_16290</name>
</gene>
<keyword evidence="3" id="KW-0378">Hydrolase</keyword>
<dbReference type="Proteomes" id="UP000007054">
    <property type="component" value="Chromosome"/>
</dbReference>
<dbReference type="Pfam" id="PF00383">
    <property type="entry name" value="dCMP_cyt_deam_1"/>
    <property type="match status" value="1"/>
</dbReference>
<dbReference type="PROSITE" id="PS51747">
    <property type="entry name" value="CYT_DCMP_DEAMINASES_2"/>
    <property type="match status" value="1"/>
</dbReference>
<protein>
    <submittedName>
        <fullName evidence="6">Cytidine deaminase</fullName>
    </submittedName>
</protein>
<dbReference type="PANTHER" id="PTHR11644:SF2">
    <property type="entry name" value="CYTIDINE DEAMINASE"/>
    <property type="match status" value="1"/>
</dbReference>
<dbReference type="InterPro" id="IPR050202">
    <property type="entry name" value="Cyt/Deoxycyt_deaminase"/>
</dbReference>
<organism evidence="6 7">
    <name type="scientific">Ruminococcus champanellensis (strain DSM 18848 / JCM 17042 / KCTC 15320 / 18P13)</name>
    <dbReference type="NCBI Taxonomy" id="213810"/>
    <lineage>
        <taxon>Bacteria</taxon>
        <taxon>Bacillati</taxon>
        <taxon>Bacillota</taxon>
        <taxon>Clostridia</taxon>
        <taxon>Eubacteriales</taxon>
        <taxon>Oscillospiraceae</taxon>
        <taxon>Ruminococcus</taxon>
    </lineage>
</organism>
<reference evidence="6" key="2">
    <citation type="submission" date="2010-03" db="EMBL/GenBank/DDBJ databases">
        <authorList>
            <person name="Pajon A."/>
        </authorList>
    </citation>
    <scope>NUCLEOTIDE SEQUENCE</scope>
    <source>
        <strain evidence="6">Type strain: 18P13</strain>
    </source>
</reference>